<evidence type="ECO:0000256" key="7">
    <source>
        <dbReference type="ARBA" id="ARBA00023033"/>
    </source>
</evidence>
<dbReference type="PANTHER" id="PTHR47946:SF31">
    <property type="entry name" value="CYTOCHROME P450"/>
    <property type="match status" value="1"/>
</dbReference>
<keyword evidence="10" id="KW-1133">Transmembrane helix</keyword>
<evidence type="ECO:0000256" key="10">
    <source>
        <dbReference type="SAM" id="Phobius"/>
    </source>
</evidence>
<dbReference type="Gramene" id="Pp3c4_30340V3.1">
    <property type="protein sequence ID" value="Pp3c4_30340V3.1"/>
    <property type="gene ID" value="Pp3c4_30340"/>
</dbReference>
<dbReference type="InterPro" id="IPR001128">
    <property type="entry name" value="Cyt_P450"/>
</dbReference>
<feature type="transmembrane region" description="Helical" evidence="10">
    <location>
        <begin position="131"/>
        <end position="148"/>
    </location>
</feature>
<evidence type="ECO:0000256" key="9">
    <source>
        <dbReference type="RuleBase" id="RU000461"/>
    </source>
</evidence>
<evidence type="ECO:0000256" key="8">
    <source>
        <dbReference type="PIRSR" id="PIRSR602401-1"/>
    </source>
</evidence>
<name>A0A2K1KQL2_PHYPA</name>
<reference evidence="12" key="3">
    <citation type="submission" date="2020-12" db="UniProtKB">
        <authorList>
            <consortium name="EnsemblPlants"/>
        </authorList>
    </citation>
    <scope>IDENTIFICATION</scope>
</reference>
<evidence type="ECO:0000313" key="12">
    <source>
        <dbReference type="EnsemblPlants" id="Pp3c4_30340V3.1"/>
    </source>
</evidence>
<dbReference type="InterPro" id="IPR036396">
    <property type="entry name" value="Cyt_P450_sf"/>
</dbReference>
<dbReference type="InterPro" id="IPR051996">
    <property type="entry name" value="Cytochrome_P450_78A"/>
</dbReference>
<dbReference type="AlphaFoldDB" id="A0A2K1KQL2"/>
<dbReference type="RefSeq" id="XP_024372501.1">
    <property type="nucleotide sequence ID" value="XM_024516733.2"/>
</dbReference>
<gene>
    <name evidence="12" type="primary">LOC112280847</name>
    <name evidence="11" type="ORF">PHYPA_006943</name>
</gene>
<dbReference type="STRING" id="3218.A0A2K1KQL2"/>
<dbReference type="Proteomes" id="UP000006727">
    <property type="component" value="Chromosome 4"/>
</dbReference>
<dbReference type="GO" id="GO:0020037">
    <property type="term" value="F:heme binding"/>
    <property type="evidence" value="ECO:0007669"/>
    <property type="project" value="InterPro"/>
</dbReference>
<protein>
    <submittedName>
        <fullName evidence="11 12">Uncharacterized protein</fullName>
    </submittedName>
</protein>
<dbReference type="GO" id="GO:0004497">
    <property type="term" value="F:monooxygenase activity"/>
    <property type="evidence" value="ECO:0007669"/>
    <property type="project" value="UniProtKB-KW"/>
</dbReference>
<reference evidence="11 13" key="2">
    <citation type="journal article" date="2018" name="Plant J.">
        <title>The Physcomitrella patens chromosome-scale assembly reveals moss genome structure and evolution.</title>
        <authorList>
            <person name="Lang D."/>
            <person name="Ullrich K.K."/>
            <person name="Murat F."/>
            <person name="Fuchs J."/>
            <person name="Jenkins J."/>
            <person name="Haas F.B."/>
            <person name="Piednoel M."/>
            <person name="Gundlach H."/>
            <person name="Van Bel M."/>
            <person name="Meyberg R."/>
            <person name="Vives C."/>
            <person name="Morata J."/>
            <person name="Symeonidi A."/>
            <person name="Hiss M."/>
            <person name="Muchero W."/>
            <person name="Kamisugi Y."/>
            <person name="Saleh O."/>
            <person name="Blanc G."/>
            <person name="Decker E.L."/>
            <person name="van Gessel N."/>
            <person name="Grimwood J."/>
            <person name="Hayes R.D."/>
            <person name="Graham S.W."/>
            <person name="Gunter L.E."/>
            <person name="McDaniel S.F."/>
            <person name="Hoernstein S.N.W."/>
            <person name="Larsson A."/>
            <person name="Li F.W."/>
            <person name="Perroud P.F."/>
            <person name="Phillips J."/>
            <person name="Ranjan P."/>
            <person name="Rokshar D.S."/>
            <person name="Rothfels C.J."/>
            <person name="Schneider L."/>
            <person name="Shu S."/>
            <person name="Stevenson D.W."/>
            <person name="Thummler F."/>
            <person name="Tillich M."/>
            <person name="Villarreal Aguilar J.C."/>
            <person name="Widiez T."/>
            <person name="Wong G.K."/>
            <person name="Wymore A."/>
            <person name="Zhang Y."/>
            <person name="Zimmer A.D."/>
            <person name="Quatrano R.S."/>
            <person name="Mayer K.F.X."/>
            <person name="Goodstein D."/>
            <person name="Casacuberta J.M."/>
            <person name="Vandepoele K."/>
            <person name="Reski R."/>
            <person name="Cuming A.C."/>
            <person name="Tuskan G.A."/>
            <person name="Maumus F."/>
            <person name="Salse J."/>
            <person name="Schmutz J."/>
            <person name="Rensing S.A."/>
        </authorList>
    </citation>
    <scope>NUCLEOTIDE SEQUENCE [LARGE SCALE GENOMIC DNA]</scope>
    <source>
        <strain evidence="12 13">cv. Gransden 2004</strain>
    </source>
</reference>
<dbReference type="EnsemblPlants" id="Pp3c4_30340V3.1">
    <property type="protein sequence ID" value="Pp3c4_30340V3.1"/>
    <property type="gene ID" value="Pp3c4_30340"/>
</dbReference>
<dbReference type="Gramene" id="Pp3c4_30340V3.2">
    <property type="protein sequence ID" value="Pp3c4_30340V3.2"/>
    <property type="gene ID" value="Pp3c4_30340"/>
</dbReference>
<dbReference type="KEGG" id="ppp:112280847"/>
<dbReference type="GO" id="GO:0048731">
    <property type="term" value="P:system development"/>
    <property type="evidence" value="ECO:0000318"/>
    <property type="project" value="GO_Central"/>
</dbReference>
<evidence type="ECO:0000313" key="11">
    <source>
        <dbReference type="EMBL" id="PNR56046.1"/>
    </source>
</evidence>
<sequence length="651" mass="72557">MAERPARLWPLTDFPIFISKGDIVCKDSCIGRFQKYQNVGRAVAKKFREFLSALTKSKACKPVNSVIKALAAPLILIAIAQEFSRDAVKQFLLDGFLTQPLRWLFQYISPFIQQVGTVDTATWTDVHASSILVFFIAAISLIISIVGWCGPGGPAWSFSRIFSPSNKLPTPNGPRGCPVIGSWTLMQGSEMHRELARQAWAGGPSTRNLMALSVGTTLIVLTSDANVAKEILRSAVFGERPLKQAALDLGFERAIGFALQGPYWRHLRKVAVTHMFSHRQIVTHSELLQRETLRMISAMVHSIRTDCVKDYRVGLCARPFLQRAAVNNIMTIVFGRHFDFGNSCDEAEALEAMIREGFELLGGFNWADHLPLVRHIPFLSFSRRCRNLTMKVRAFVQSILDERRRCHHQSHSATSSVLNTSFVDALLSLEGDQKLQDEDIISILWEMVFRGTDTIAVLTEWALAEVILNQGIQARIHEELDAVVGSNRLVQQKDIENLPYLQAVLKETLRSHPPGPLLSWARLANEDTQIAGCHIPRGTTTMVNMWAITHDSSVWPNPEVFDPSRFLKSEGGSDLDVLGTDLRLAPFGSGRRVCPGRALGIATAQLWLASLLHHFSWSQDLSHPIDLTDNLTLSCEMASPLHGCPTVRFPL</sequence>
<evidence type="ECO:0000256" key="1">
    <source>
        <dbReference type="ARBA" id="ARBA00001971"/>
    </source>
</evidence>
<accession>A0A2K1KQL2</accession>
<evidence type="ECO:0000256" key="6">
    <source>
        <dbReference type="ARBA" id="ARBA00023004"/>
    </source>
</evidence>
<dbReference type="PANTHER" id="PTHR47946">
    <property type="entry name" value="CYTOCHROME P450 78A7-RELATED"/>
    <property type="match status" value="1"/>
</dbReference>
<dbReference type="EnsemblPlants" id="Pp3c4_30340V3.2">
    <property type="protein sequence ID" value="Pp3c4_30340V3.2"/>
    <property type="gene ID" value="Pp3c4_30340"/>
</dbReference>
<evidence type="ECO:0000313" key="13">
    <source>
        <dbReference type="Proteomes" id="UP000006727"/>
    </source>
</evidence>
<evidence type="ECO:0000256" key="5">
    <source>
        <dbReference type="ARBA" id="ARBA00023002"/>
    </source>
</evidence>
<keyword evidence="10" id="KW-0812">Transmembrane</keyword>
<dbReference type="PaxDb" id="3218-PP1S102_100V6.1"/>
<evidence type="ECO:0000256" key="3">
    <source>
        <dbReference type="ARBA" id="ARBA00022617"/>
    </source>
</evidence>
<dbReference type="SUPFAM" id="SSF48264">
    <property type="entry name" value="Cytochrome P450"/>
    <property type="match status" value="1"/>
</dbReference>
<reference evidence="11 13" key="1">
    <citation type="journal article" date="2008" name="Science">
        <title>The Physcomitrella genome reveals evolutionary insights into the conquest of land by plants.</title>
        <authorList>
            <person name="Rensing S."/>
            <person name="Lang D."/>
            <person name="Zimmer A."/>
            <person name="Terry A."/>
            <person name="Salamov A."/>
            <person name="Shapiro H."/>
            <person name="Nishiyama T."/>
            <person name="Perroud P.-F."/>
            <person name="Lindquist E."/>
            <person name="Kamisugi Y."/>
            <person name="Tanahashi T."/>
            <person name="Sakakibara K."/>
            <person name="Fujita T."/>
            <person name="Oishi K."/>
            <person name="Shin-I T."/>
            <person name="Kuroki Y."/>
            <person name="Toyoda A."/>
            <person name="Suzuki Y."/>
            <person name="Hashimoto A."/>
            <person name="Yamaguchi K."/>
            <person name="Sugano A."/>
            <person name="Kohara Y."/>
            <person name="Fujiyama A."/>
            <person name="Anterola A."/>
            <person name="Aoki S."/>
            <person name="Ashton N."/>
            <person name="Barbazuk W.B."/>
            <person name="Barker E."/>
            <person name="Bennetzen J."/>
            <person name="Bezanilla M."/>
            <person name="Blankenship R."/>
            <person name="Cho S.H."/>
            <person name="Dutcher S."/>
            <person name="Estelle M."/>
            <person name="Fawcett J.A."/>
            <person name="Gundlach H."/>
            <person name="Hanada K."/>
            <person name="Heyl A."/>
            <person name="Hicks K.A."/>
            <person name="Hugh J."/>
            <person name="Lohr M."/>
            <person name="Mayer K."/>
            <person name="Melkozernov A."/>
            <person name="Murata T."/>
            <person name="Nelson D."/>
            <person name="Pils B."/>
            <person name="Prigge M."/>
            <person name="Reiss B."/>
            <person name="Renner T."/>
            <person name="Rombauts S."/>
            <person name="Rushton P."/>
            <person name="Sanderfoot A."/>
            <person name="Schween G."/>
            <person name="Shiu S.-H."/>
            <person name="Stueber K."/>
            <person name="Theodoulou F.L."/>
            <person name="Tu H."/>
            <person name="Van de Peer Y."/>
            <person name="Verrier P.J."/>
            <person name="Waters E."/>
            <person name="Wood A."/>
            <person name="Yang L."/>
            <person name="Cove D."/>
            <person name="Cuming A."/>
            <person name="Hasebe M."/>
            <person name="Lucas S."/>
            <person name="Mishler D.B."/>
            <person name="Reski R."/>
            <person name="Grigoriev I."/>
            <person name="Quatrano R.S."/>
            <person name="Boore J.L."/>
        </authorList>
    </citation>
    <scope>NUCLEOTIDE SEQUENCE [LARGE SCALE GENOMIC DNA]</scope>
    <source>
        <strain evidence="12 13">cv. Gransden 2004</strain>
    </source>
</reference>
<dbReference type="Gene3D" id="1.10.630.10">
    <property type="entry name" value="Cytochrome P450"/>
    <property type="match status" value="1"/>
</dbReference>
<comment type="cofactor">
    <cofactor evidence="1 8">
        <name>heme</name>
        <dbReference type="ChEBI" id="CHEBI:30413"/>
    </cofactor>
</comment>
<dbReference type="FunFam" id="1.10.630.10:FF:000016">
    <property type="entry name" value="Cytochrome P450 78A5"/>
    <property type="match status" value="1"/>
</dbReference>
<evidence type="ECO:0000256" key="2">
    <source>
        <dbReference type="ARBA" id="ARBA00010617"/>
    </source>
</evidence>
<keyword evidence="4 8" id="KW-0479">Metal-binding</keyword>
<keyword evidence="10" id="KW-0472">Membrane</keyword>
<dbReference type="PRINTS" id="PR00385">
    <property type="entry name" value="P450"/>
</dbReference>
<dbReference type="OrthoDB" id="507451at2759"/>
<feature type="binding site" description="axial binding residue" evidence="8">
    <location>
        <position position="594"/>
    </location>
    <ligand>
        <name>heme</name>
        <dbReference type="ChEBI" id="CHEBI:30413"/>
    </ligand>
    <ligandPart>
        <name>Fe</name>
        <dbReference type="ChEBI" id="CHEBI:18248"/>
    </ligandPart>
</feature>
<dbReference type="GO" id="GO:0005506">
    <property type="term" value="F:iron ion binding"/>
    <property type="evidence" value="ECO:0007669"/>
    <property type="project" value="InterPro"/>
</dbReference>
<keyword evidence="3 8" id="KW-0349">Heme</keyword>
<dbReference type="OMA" id="WQERIHA"/>
<dbReference type="InterPro" id="IPR017972">
    <property type="entry name" value="Cyt_P450_CS"/>
</dbReference>
<dbReference type="GeneID" id="112280847"/>
<keyword evidence="7 9" id="KW-0503">Monooxygenase</keyword>
<keyword evidence="5 9" id="KW-0560">Oxidoreductase</keyword>
<dbReference type="PROSITE" id="PS00086">
    <property type="entry name" value="CYTOCHROME_P450"/>
    <property type="match status" value="1"/>
</dbReference>
<dbReference type="InterPro" id="IPR002401">
    <property type="entry name" value="Cyt_P450_E_grp-I"/>
</dbReference>
<dbReference type="EMBL" id="ABEU02000004">
    <property type="protein sequence ID" value="PNR56046.1"/>
    <property type="molecule type" value="Genomic_DNA"/>
</dbReference>
<keyword evidence="13" id="KW-1185">Reference proteome</keyword>
<evidence type="ECO:0000256" key="4">
    <source>
        <dbReference type="ARBA" id="ARBA00022723"/>
    </source>
</evidence>
<dbReference type="Pfam" id="PF00067">
    <property type="entry name" value="p450"/>
    <property type="match status" value="1"/>
</dbReference>
<dbReference type="GO" id="GO:0016705">
    <property type="term" value="F:oxidoreductase activity, acting on paired donors, with incorporation or reduction of molecular oxygen"/>
    <property type="evidence" value="ECO:0007669"/>
    <property type="project" value="InterPro"/>
</dbReference>
<proteinExistence type="inferred from homology"/>
<dbReference type="PRINTS" id="PR00463">
    <property type="entry name" value="EP450I"/>
</dbReference>
<comment type="similarity">
    <text evidence="2 9">Belongs to the cytochrome P450 family.</text>
</comment>
<organism evidence="11">
    <name type="scientific">Physcomitrium patens</name>
    <name type="common">Spreading-leaved earth moss</name>
    <name type="synonym">Physcomitrella patens</name>
    <dbReference type="NCBI Taxonomy" id="3218"/>
    <lineage>
        <taxon>Eukaryota</taxon>
        <taxon>Viridiplantae</taxon>
        <taxon>Streptophyta</taxon>
        <taxon>Embryophyta</taxon>
        <taxon>Bryophyta</taxon>
        <taxon>Bryophytina</taxon>
        <taxon>Bryopsida</taxon>
        <taxon>Funariidae</taxon>
        <taxon>Funariales</taxon>
        <taxon>Funariaceae</taxon>
        <taxon>Physcomitrium</taxon>
    </lineage>
</organism>
<dbReference type="GO" id="GO:0090709">
    <property type="term" value="P:regulation of timing of plant organ formation"/>
    <property type="evidence" value="ECO:0007669"/>
    <property type="project" value="EnsemblPlants"/>
</dbReference>
<keyword evidence="6 8" id="KW-0408">Iron</keyword>